<evidence type="ECO:0000259" key="5">
    <source>
        <dbReference type="Pfam" id="PF00496"/>
    </source>
</evidence>
<keyword evidence="7" id="KW-1185">Reference proteome</keyword>
<dbReference type="Gene3D" id="3.40.190.10">
    <property type="entry name" value="Periplasmic binding protein-like II"/>
    <property type="match status" value="1"/>
</dbReference>
<gene>
    <name evidence="6" type="ORF">DAETH_42710</name>
</gene>
<accession>A0ABN6RRE9</accession>
<protein>
    <submittedName>
        <fullName evidence="6">ABC transporter substrate-binding protein</fullName>
    </submittedName>
</protein>
<dbReference type="Pfam" id="PF00496">
    <property type="entry name" value="SBP_bac_5"/>
    <property type="match status" value="1"/>
</dbReference>
<dbReference type="Gene3D" id="3.10.105.10">
    <property type="entry name" value="Dipeptide-binding Protein, Domain 3"/>
    <property type="match status" value="1"/>
</dbReference>
<evidence type="ECO:0000313" key="6">
    <source>
        <dbReference type="EMBL" id="BDP44302.1"/>
    </source>
</evidence>
<name>A0ABN6RRE9_9DEIO</name>
<dbReference type="SUPFAM" id="SSF53850">
    <property type="entry name" value="Periplasmic binding protein-like II"/>
    <property type="match status" value="1"/>
</dbReference>
<geneLocation type="plasmid" evidence="6 7">
    <name>pDAETH-2</name>
</geneLocation>
<dbReference type="Gene3D" id="3.90.76.10">
    <property type="entry name" value="Dipeptide-binding Protein, Domain 1"/>
    <property type="match status" value="1"/>
</dbReference>
<feature type="domain" description="Solute-binding protein family 5" evidence="5">
    <location>
        <begin position="63"/>
        <end position="442"/>
    </location>
</feature>
<dbReference type="InterPro" id="IPR039424">
    <property type="entry name" value="SBP_5"/>
</dbReference>
<evidence type="ECO:0000256" key="4">
    <source>
        <dbReference type="SAM" id="SignalP"/>
    </source>
</evidence>
<evidence type="ECO:0000313" key="7">
    <source>
        <dbReference type="Proteomes" id="UP001064971"/>
    </source>
</evidence>
<reference evidence="6" key="1">
    <citation type="submission" date="2022-07" db="EMBL/GenBank/DDBJ databases">
        <title>Complete Genome Sequence of the Radioresistant Bacterium Deinococcus aetherius ST0316, Isolated from the Air Dust collected in Lower Stratosphere above Japan.</title>
        <authorList>
            <person name="Satoh K."/>
            <person name="Hagiwara K."/>
            <person name="Katsumata K."/>
            <person name="Kubo A."/>
            <person name="Yokobori S."/>
            <person name="Yamagishi A."/>
            <person name="Oono Y."/>
            <person name="Narumi I."/>
        </authorList>
    </citation>
    <scope>NUCLEOTIDE SEQUENCE</scope>
    <source>
        <strain evidence="6">ST0316</strain>
        <plasmid evidence="6">pDAETH-2</plasmid>
    </source>
</reference>
<sequence>MKIKLLLSTLLLAAGHAGAASIVYGMGSEPTSLESGNINDTGSALAQAQIYDTLVSFKPGTTTPQPGLALRWQANATSTEWTFFLRPGVKFTDGTPFNADAALFNLNRWWDPKDPNGYRDANKDWQSWGRAFNGFKGDPKGTVKDILKEGPYRIRFVLSKPYADFPLVIGSTFFGMASPAAVRKAGADYGTPRAGAVGTGPFIYQSWTTGDRMVLRANPGYWGGAPKSDGLVLRFIKDPSARLNELKSGTIDFTSDLNPDALANVRADRRIEPVLKPSFNVGFLSLNSSNPYLKDVRVRRAISMAINKKAIVESFWGDLGVSDNSFLPPALAWANSKQVPANVMYDPKAAKALLAAAGYPNGFSLDLWYMPVSRPYFPTPKPIAEAMAADLSDIGIKVNLKTEDWAAYLQHRFQPGFDMYMIGWTPGNGSPLDFYGAYYGADVSSDSKYAPPELDALLLQAQAAIGRTQQARVYGQIHKLTHDAAVRIPIVHSRPLAAKVPNLQGWTPSPLGTEAFTTVFKN</sequence>
<keyword evidence="3 4" id="KW-0732">Signal</keyword>
<feature type="signal peptide" evidence="4">
    <location>
        <begin position="1"/>
        <end position="19"/>
    </location>
</feature>
<dbReference type="InterPro" id="IPR030678">
    <property type="entry name" value="Peptide/Ni-bd"/>
</dbReference>
<keyword evidence="6" id="KW-0614">Plasmid</keyword>
<proteinExistence type="inferred from homology"/>
<evidence type="ECO:0000256" key="3">
    <source>
        <dbReference type="ARBA" id="ARBA00022729"/>
    </source>
</evidence>
<dbReference type="EMBL" id="AP026562">
    <property type="protein sequence ID" value="BDP44302.1"/>
    <property type="molecule type" value="Genomic_DNA"/>
</dbReference>
<dbReference type="Proteomes" id="UP001064971">
    <property type="component" value="Plasmid pDAETH-2"/>
</dbReference>
<feature type="chain" id="PRO_5046650611" evidence="4">
    <location>
        <begin position="20"/>
        <end position="522"/>
    </location>
</feature>
<dbReference type="CDD" id="cd08493">
    <property type="entry name" value="PBP2_DppA_like"/>
    <property type="match status" value="1"/>
</dbReference>
<dbReference type="PIRSF" id="PIRSF002741">
    <property type="entry name" value="MppA"/>
    <property type="match status" value="1"/>
</dbReference>
<comment type="similarity">
    <text evidence="1">Belongs to the bacterial solute-binding protein 5 family.</text>
</comment>
<dbReference type="PANTHER" id="PTHR30290">
    <property type="entry name" value="PERIPLASMIC BINDING COMPONENT OF ABC TRANSPORTER"/>
    <property type="match status" value="1"/>
</dbReference>
<dbReference type="PANTHER" id="PTHR30290:SF9">
    <property type="entry name" value="OLIGOPEPTIDE-BINDING PROTEIN APPA"/>
    <property type="match status" value="1"/>
</dbReference>
<organism evidence="6 7">
    <name type="scientific">Deinococcus aetherius</name>
    <dbReference type="NCBI Taxonomy" id="200252"/>
    <lineage>
        <taxon>Bacteria</taxon>
        <taxon>Thermotogati</taxon>
        <taxon>Deinococcota</taxon>
        <taxon>Deinococci</taxon>
        <taxon>Deinococcales</taxon>
        <taxon>Deinococcaceae</taxon>
        <taxon>Deinococcus</taxon>
    </lineage>
</organism>
<evidence type="ECO:0000256" key="1">
    <source>
        <dbReference type="ARBA" id="ARBA00005695"/>
    </source>
</evidence>
<keyword evidence="2" id="KW-0813">Transport</keyword>
<evidence type="ECO:0000256" key="2">
    <source>
        <dbReference type="ARBA" id="ARBA00022448"/>
    </source>
</evidence>
<dbReference type="InterPro" id="IPR000914">
    <property type="entry name" value="SBP_5_dom"/>
</dbReference>